<protein>
    <recommendedName>
        <fullName evidence="3">Endonuclease/exonuclease/phosphatase domain-containing protein</fullName>
    </recommendedName>
</protein>
<dbReference type="PANTHER" id="PTHR19446">
    <property type="entry name" value="REVERSE TRANSCRIPTASES"/>
    <property type="match status" value="1"/>
</dbReference>
<sequence length="428" mass="48981">MDWSNMAQQQNQNPCQAYVKSSFCTVSSYSLACLPKYISDRIMSICIRRKLNVTIIQVYALTAEASEQKIEDFYAQVQSALDRTSRKDIIYIVGDLNAKVRKGEEAGVVSRHSLGERNDVKGCLVQFCQKNKFRITNTFFTQPKECLYTCISPNGQHCNQIDYILCHQKWKGYSFSTKTLQGVDCGSDHQLLLAKVRFRLNKIKCAALQRTFNVSKIPTQYAVETRNRFDLLRKGGGGPDELWVVIKETITDIAQEDMPYKKPVHVKKPFSAHQATIKDFDGNEISDQQDIKKRWKELYTGASTDYSEKLKGQEEPESDLLESEVEWALRQLPNNKAPSINGISAELLKPVPRATLTTLCQKIWRTCTWSKDWKRSVFIALLKKGYSKDCVNYRMIALIRHASKVLLKIIQKCLGNIPSWILQGQRDP</sequence>
<evidence type="ECO:0000313" key="2">
    <source>
        <dbReference type="Proteomes" id="UP001239994"/>
    </source>
</evidence>
<proteinExistence type="predicted"/>
<gene>
    <name evidence="1" type="ORF">P4O66_020352</name>
</gene>
<reference evidence="1" key="1">
    <citation type="submission" date="2023-03" db="EMBL/GenBank/DDBJ databases">
        <title>Electrophorus voltai genome.</title>
        <authorList>
            <person name="Bian C."/>
        </authorList>
    </citation>
    <scope>NUCLEOTIDE SEQUENCE</scope>
    <source>
        <strain evidence="1">CB-2022</strain>
        <tissue evidence="1">Muscle</tissue>
    </source>
</reference>
<name>A0AAD8ZSC5_9TELE</name>
<accession>A0AAD8ZSC5</accession>
<dbReference type="Proteomes" id="UP001239994">
    <property type="component" value="Unassembled WGS sequence"/>
</dbReference>
<organism evidence="1 2">
    <name type="scientific">Electrophorus voltai</name>
    <dbReference type="NCBI Taxonomy" id="2609070"/>
    <lineage>
        <taxon>Eukaryota</taxon>
        <taxon>Metazoa</taxon>
        <taxon>Chordata</taxon>
        <taxon>Craniata</taxon>
        <taxon>Vertebrata</taxon>
        <taxon>Euteleostomi</taxon>
        <taxon>Actinopterygii</taxon>
        <taxon>Neopterygii</taxon>
        <taxon>Teleostei</taxon>
        <taxon>Ostariophysi</taxon>
        <taxon>Gymnotiformes</taxon>
        <taxon>Gymnotoidei</taxon>
        <taxon>Gymnotidae</taxon>
        <taxon>Electrophorus</taxon>
    </lineage>
</organism>
<dbReference type="Gene3D" id="3.60.10.10">
    <property type="entry name" value="Endonuclease/exonuclease/phosphatase"/>
    <property type="match status" value="1"/>
</dbReference>
<comment type="caution">
    <text evidence="1">The sequence shown here is derived from an EMBL/GenBank/DDBJ whole genome shotgun (WGS) entry which is preliminary data.</text>
</comment>
<dbReference type="InterPro" id="IPR036691">
    <property type="entry name" value="Endo/exonu/phosph_ase_sf"/>
</dbReference>
<keyword evidence="2" id="KW-1185">Reference proteome</keyword>
<dbReference type="AlphaFoldDB" id="A0AAD8ZSC5"/>
<dbReference type="EMBL" id="JAROKS010000004">
    <property type="protein sequence ID" value="KAK1804337.1"/>
    <property type="molecule type" value="Genomic_DNA"/>
</dbReference>
<evidence type="ECO:0000313" key="1">
    <source>
        <dbReference type="EMBL" id="KAK1804337.1"/>
    </source>
</evidence>
<dbReference type="SUPFAM" id="SSF56219">
    <property type="entry name" value="DNase I-like"/>
    <property type="match status" value="1"/>
</dbReference>
<evidence type="ECO:0008006" key="3">
    <source>
        <dbReference type="Google" id="ProtNLM"/>
    </source>
</evidence>